<keyword evidence="4" id="KW-1185">Reference proteome</keyword>
<keyword evidence="2" id="KW-0732">Signal</keyword>
<protein>
    <submittedName>
        <fullName evidence="3">Uncharacterized protein</fullName>
    </submittedName>
</protein>
<reference evidence="3 4" key="1">
    <citation type="submission" date="2018-06" db="EMBL/GenBank/DDBJ databases">
        <title>Complete genome of Desulfovibrio indonesiensis P37SLT.</title>
        <authorList>
            <person name="Crispim J.S."/>
            <person name="Vidigal P.M.P."/>
            <person name="Silva L.C.F."/>
            <person name="Laguardia C.N."/>
            <person name="Araujo L.C."/>
            <person name="Dias R.S."/>
            <person name="Sousa M.P."/>
            <person name="Paula S.O."/>
            <person name="Silva C."/>
        </authorList>
    </citation>
    <scope>NUCLEOTIDE SEQUENCE [LARGE SCALE GENOMIC DNA]</scope>
    <source>
        <strain evidence="3 4">P37SLT</strain>
    </source>
</reference>
<dbReference type="RefSeq" id="WP_144303786.1">
    <property type="nucleotide sequence ID" value="NZ_QMIE01000013.1"/>
</dbReference>
<dbReference type="PROSITE" id="PS51257">
    <property type="entry name" value="PROKAR_LIPOPROTEIN"/>
    <property type="match status" value="1"/>
</dbReference>
<organism evidence="3 4">
    <name type="scientific">Oceanidesulfovibrio indonesiensis</name>
    <dbReference type="NCBI Taxonomy" id="54767"/>
    <lineage>
        <taxon>Bacteria</taxon>
        <taxon>Pseudomonadati</taxon>
        <taxon>Thermodesulfobacteriota</taxon>
        <taxon>Desulfovibrionia</taxon>
        <taxon>Desulfovibrionales</taxon>
        <taxon>Desulfovibrionaceae</taxon>
        <taxon>Oceanidesulfovibrio</taxon>
    </lineage>
</organism>
<name>A0A7M3MD43_9BACT</name>
<evidence type="ECO:0000256" key="2">
    <source>
        <dbReference type="SAM" id="SignalP"/>
    </source>
</evidence>
<sequence>MHRLRFLTLPVLLTLLALGLVACNDSAEVEPASSETAVQPDAGGMTPPRAPAPRRGAQDVPGEACPRDVYPDSPGAESYIVPGAAVAPRRSVTDHTLVSTKHPNGSFQISDDFVYAGTLNSFELAGARPMPIAVSKDDAQTFVFVDHEGGLVTRAVVFTFVSAVNRDCLLADTLDWVEHSLDSGIFRTPRTAMAYATAAFEQPFESAVANFLRQRNFTTSGCYLVKILTRLYAPDSLGYIFYVENTGREAGMACPEWRVAPDELSDRQQQFIAEFSANMADNVLFLE</sequence>
<dbReference type="Proteomes" id="UP000448292">
    <property type="component" value="Unassembled WGS sequence"/>
</dbReference>
<comment type="caution">
    <text evidence="3">The sequence shown here is derived from an EMBL/GenBank/DDBJ whole genome shotgun (WGS) entry which is preliminary data.</text>
</comment>
<feature type="chain" id="PRO_5029863875" evidence="2">
    <location>
        <begin position="23"/>
        <end position="287"/>
    </location>
</feature>
<feature type="region of interest" description="Disordered" evidence="1">
    <location>
        <begin position="32"/>
        <end position="65"/>
    </location>
</feature>
<dbReference type="EMBL" id="QMIE01000013">
    <property type="protein sequence ID" value="TVM16005.1"/>
    <property type="molecule type" value="Genomic_DNA"/>
</dbReference>
<feature type="signal peptide" evidence="2">
    <location>
        <begin position="1"/>
        <end position="22"/>
    </location>
</feature>
<accession>A0A7M3MD43</accession>
<evidence type="ECO:0000313" key="3">
    <source>
        <dbReference type="EMBL" id="TVM16005.1"/>
    </source>
</evidence>
<gene>
    <name evidence="3" type="ORF">DPQ33_13665</name>
</gene>
<proteinExistence type="predicted"/>
<evidence type="ECO:0000313" key="4">
    <source>
        <dbReference type="Proteomes" id="UP000448292"/>
    </source>
</evidence>
<dbReference type="OrthoDB" id="9824504at2"/>
<evidence type="ECO:0000256" key="1">
    <source>
        <dbReference type="SAM" id="MobiDB-lite"/>
    </source>
</evidence>
<dbReference type="AlphaFoldDB" id="A0A7M3MD43"/>